<reference evidence="1 2" key="1">
    <citation type="journal article" date="2015" name="Genome Biol.">
        <title>Comparative genomics of Steinernema reveals deeply conserved gene regulatory networks.</title>
        <authorList>
            <person name="Dillman A.R."/>
            <person name="Macchietto M."/>
            <person name="Porter C.F."/>
            <person name="Rogers A."/>
            <person name="Williams B."/>
            <person name="Antoshechkin I."/>
            <person name="Lee M.M."/>
            <person name="Goodwin Z."/>
            <person name="Lu X."/>
            <person name="Lewis E.E."/>
            <person name="Goodrich-Blair H."/>
            <person name="Stock S.P."/>
            <person name="Adams B.J."/>
            <person name="Sternberg P.W."/>
            <person name="Mortazavi A."/>
        </authorList>
    </citation>
    <scope>NUCLEOTIDE SEQUENCE [LARGE SCALE GENOMIC DNA]</scope>
    <source>
        <strain evidence="1 2">ALL</strain>
    </source>
</reference>
<reference evidence="1 2" key="2">
    <citation type="journal article" date="2019" name="G3 (Bethesda)">
        <title>Hybrid Assembly of the Genome of the Entomopathogenic Nematode Steinernema carpocapsae Identifies the X-Chromosome.</title>
        <authorList>
            <person name="Serra L."/>
            <person name="Macchietto M."/>
            <person name="Macias-Munoz A."/>
            <person name="McGill C.J."/>
            <person name="Rodriguez I.M."/>
            <person name="Rodriguez B."/>
            <person name="Murad R."/>
            <person name="Mortazavi A."/>
        </authorList>
    </citation>
    <scope>NUCLEOTIDE SEQUENCE [LARGE SCALE GENOMIC DNA]</scope>
    <source>
        <strain evidence="1 2">ALL</strain>
    </source>
</reference>
<accession>A0A4U5NZT0</accession>
<dbReference type="EMBL" id="AZBU02000003">
    <property type="protein sequence ID" value="TKR89112.1"/>
    <property type="molecule type" value="Genomic_DNA"/>
</dbReference>
<evidence type="ECO:0000313" key="1">
    <source>
        <dbReference type="EMBL" id="TKR89112.1"/>
    </source>
</evidence>
<organism evidence="1 2">
    <name type="scientific">Steinernema carpocapsae</name>
    <name type="common">Entomopathogenic nematode</name>
    <dbReference type="NCBI Taxonomy" id="34508"/>
    <lineage>
        <taxon>Eukaryota</taxon>
        <taxon>Metazoa</taxon>
        <taxon>Ecdysozoa</taxon>
        <taxon>Nematoda</taxon>
        <taxon>Chromadorea</taxon>
        <taxon>Rhabditida</taxon>
        <taxon>Tylenchina</taxon>
        <taxon>Panagrolaimomorpha</taxon>
        <taxon>Strongyloidoidea</taxon>
        <taxon>Steinernematidae</taxon>
        <taxon>Steinernema</taxon>
    </lineage>
</organism>
<proteinExistence type="predicted"/>
<evidence type="ECO:0000313" key="2">
    <source>
        <dbReference type="Proteomes" id="UP000298663"/>
    </source>
</evidence>
<dbReference type="AlphaFoldDB" id="A0A4U5NZT0"/>
<name>A0A4U5NZT0_STECR</name>
<sequence length="77" mass="8994">MRRRLFAFAVPTIKNELLDLLPSSNSCRPLNSKFFEDRNFIVSKLDNQETMCEYDYCETLPTYVCLAKKHEGGAWDL</sequence>
<protein>
    <submittedName>
        <fullName evidence="1">Uncharacterized protein</fullName>
    </submittedName>
</protein>
<comment type="caution">
    <text evidence="1">The sequence shown here is derived from an EMBL/GenBank/DDBJ whole genome shotgun (WGS) entry which is preliminary data.</text>
</comment>
<gene>
    <name evidence="1" type="ORF">L596_013261</name>
</gene>
<dbReference type="Proteomes" id="UP000298663">
    <property type="component" value="Unassembled WGS sequence"/>
</dbReference>
<keyword evidence="2" id="KW-1185">Reference proteome</keyword>